<dbReference type="GO" id="GO:0019748">
    <property type="term" value="P:secondary metabolic process"/>
    <property type="evidence" value="ECO:0007669"/>
    <property type="project" value="TreeGrafter"/>
</dbReference>
<protein>
    <submittedName>
        <fullName evidence="2">Uncharacterized protein</fullName>
    </submittedName>
</protein>
<accession>A0AAD7BQL7</accession>
<reference evidence="2" key="1">
    <citation type="submission" date="2023-03" db="EMBL/GenBank/DDBJ databases">
        <title>Massive genome expansion in bonnet fungi (Mycena s.s.) driven by repeated elements and novel gene families across ecological guilds.</title>
        <authorList>
            <consortium name="Lawrence Berkeley National Laboratory"/>
            <person name="Harder C.B."/>
            <person name="Miyauchi S."/>
            <person name="Viragh M."/>
            <person name="Kuo A."/>
            <person name="Thoen E."/>
            <person name="Andreopoulos B."/>
            <person name="Lu D."/>
            <person name="Skrede I."/>
            <person name="Drula E."/>
            <person name="Henrissat B."/>
            <person name="Morin E."/>
            <person name="Kohler A."/>
            <person name="Barry K."/>
            <person name="LaButti K."/>
            <person name="Morin E."/>
            <person name="Salamov A."/>
            <person name="Lipzen A."/>
            <person name="Mereny Z."/>
            <person name="Hegedus B."/>
            <person name="Baldrian P."/>
            <person name="Stursova M."/>
            <person name="Weitz H."/>
            <person name="Taylor A."/>
            <person name="Grigoriev I.V."/>
            <person name="Nagy L.G."/>
            <person name="Martin F."/>
            <person name="Kauserud H."/>
        </authorList>
    </citation>
    <scope>NUCLEOTIDE SEQUENCE</scope>
    <source>
        <strain evidence="2">9284</strain>
    </source>
</reference>
<evidence type="ECO:0000313" key="3">
    <source>
        <dbReference type="Proteomes" id="UP001221142"/>
    </source>
</evidence>
<dbReference type="SUPFAM" id="SSF51735">
    <property type="entry name" value="NAD(P)-binding Rossmann-fold domains"/>
    <property type="match status" value="1"/>
</dbReference>
<sequence length="259" mass="27672">MSATRVIFVSGANQGLGMHTVRQLASTPDVLVFMGSRKLAAAEEALATFASEVHPSSSVVPLQLDITDAASVQNAHNFVSKTLKERNLPGLDVLINKCVTRVSFFQDRTKTSTSAGIASAGPLEIYATNVLGTANLKDALCPLLTQRGSSAILNISSSLGSNTLFTHRPPTLSTSYLWYSTSKAALNSLTVQWALEEEEKGSGIRVVSICPGMNATRINNYTDFGGDPKDGVKVIVKEALLANEGRTAVFIHKDGVYPW</sequence>
<dbReference type="EMBL" id="JARKIF010000011">
    <property type="protein sequence ID" value="KAJ7627120.1"/>
    <property type="molecule type" value="Genomic_DNA"/>
</dbReference>
<dbReference type="GO" id="GO:0005737">
    <property type="term" value="C:cytoplasm"/>
    <property type="evidence" value="ECO:0007669"/>
    <property type="project" value="TreeGrafter"/>
</dbReference>
<dbReference type="InterPro" id="IPR051468">
    <property type="entry name" value="Fungal_SecMetab_SDRs"/>
</dbReference>
<dbReference type="Proteomes" id="UP001221142">
    <property type="component" value="Unassembled WGS sequence"/>
</dbReference>
<dbReference type="Gene3D" id="3.40.50.720">
    <property type="entry name" value="NAD(P)-binding Rossmann-like Domain"/>
    <property type="match status" value="1"/>
</dbReference>
<evidence type="ECO:0000313" key="2">
    <source>
        <dbReference type="EMBL" id="KAJ7627120.1"/>
    </source>
</evidence>
<comment type="similarity">
    <text evidence="1">Belongs to the short-chain dehydrogenases/reductases (SDR) family.</text>
</comment>
<proteinExistence type="inferred from homology"/>
<comment type="caution">
    <text evidence="2">The sequence shown here is derived from an EMBL/GenBank/DDBJ whole genome shotgun (WGS) entry which is preliminary data.</text>
</comment>
<dbReference type="InterPro" id="IPR036291">
    <property type="entry name" value="NAD(P)-bd_dom_sf"/>
</dbReference>
<dbReference type="GO" id="GO:0016491">
    <property type="term" value="F:oxidoreductase activity"/>
    <property type="evidence" value="ECO:0007669"/>
    <property type="project" value="TreeGrafter"/>
</dbReference>
<name>A0AAD7BQL7_9AGAR</name>
<gene>
    <name evidence="2" type="ORF">FB45DRAFT_868373</name>
</gene>
<dbReference type="Pfam" id="PF00106">
    <property type="entry name" value="adh_short"/>
    <property type="match status" value="1"/>
</dbReference>
<dbReference type="PRINTS" id="PR00081">
    <property type="entry name" value="GDHRDH"/>
</dbReference>
<dbReference type="InterPro" id="IPR002347">
    <property type="entry name" value="SDR_fam"/>
</dbReference>
<dbReference type="PANTHER" id="PTHR43544">
    <property type="entry name" value="SHORT-CHAIN DEHYDROGENASE/REDUCTASE"/>
    <property type="match status" value="1"/>
</dbReference>
<evidence type="ECO:0000256" key="1">
    <source>
        <dbReference type="ARBA" id="ARBA00006484"/>
    </source>
</evidence>
<keyword evidence="3" id="KW-1185">Reference proteome</keyword>
<organism evidence="2 3">
    <name type="scientific">Roridomyces roridus</name>
    <dbReference type="NCBI Taxonomy" id="1738132"/>
    <lineage>
        <taxon>Eukaryota</taxon>
        <taxon>Fungi</taxon>
        <taxon>Dikarya</taxon>
        <taxon>Basidiomycota</taxon>
        <taxon>Agaricomycotina</taxon>
        <taxon>Agaricomycetes</taxon>
        <taxon>Agaricomycetidae</taxon>
        <taxon>Agaricales</taxon>
        <taxon>Marasmiineae</taxon>
        <taxon>Mycenaceae</taxon>
        <taxon>Roridomyces</taxon>
    </lineage>
</organism>
<dbReference type="PANTHER" id="PTHR43544:SF32">
    <property type="entry name" value="CHAIN DEHYDROGENASE, PUTATIVE (AFU_ORTHOLOGUE AFUA_5G01530)-RELATED"/>
    <property type="match status" value="1"/>
</dbReference>
<dbReference type="AlphaFoldDB" id="A0AAD7BQL7"/>